<feature type="region of interest" description="Disordered" evidence="1">
    <location>
        <begin position="1"/>
        <end position="30"/>
    </location>
</feature>
<proteinExistence type="predicted"/>
<reference evidence="2" key="1">
    <citation type="submission" date="2014-09" db="EMBL/GenBank/DDBJ databases">
        <authorList>
            <person name="Magalhaes I.L.F."/>
            <person name="Oliveira U."/>
            <person name="Santos F.R."/>
            <person name="Vidigal T.H.D.A."/>
            <person name="Brescovit A.D."/>
            <person name="Santos A.J."/>
        </authorList>
    </citation>
    <scope>NUCLEOTIDE SEQUENCE</scope>
    <source>
        <tissue evidence="2">Shoot tissue taken approximately 20 cm above the soil surface</tissue>
    </source>
</reference>
<protein>
    <submittedName>
        <fullName evidence="2">Uncharacterized protein</fullName>
    </submittedName>
</protein>
<sequence length="30" mass="3191">MVARPHRRHRAAAPSAPEGQEKGRGQANPG</sequence>
<name>A0A0A9AC93_ARUDO</name>
<evidence type="ECO:0000256" key="1">
    <source>
        <dbReference type="SAM" id="MobiDB-lite"/>
    </source>
</evidence>
<evidence type="ECO:0000313" key="2">
    <source>
        <dbReference type="EMBL" id="JAD46585.1"/>
    </source>
</evidence>
<reference evidence="2" key="2">
    <citation type="journal article" date="2015" name="Data Brief">
        <title>Shoot transcriptome of the giant reed, Arundo donax.</title>
        <authorList>
            <person name="Barrero R.A."/>
            <person name="Guerrero F.D."/>
            <person name="Moolhuijzen P."/>
            <person name="Goolsby J.A."/>
            <person name="Tidwell J."/>
            <person name="Bellgard S.E."/>
            <person name="Bellgard M.I."/>
        </authorList>
    </citation>
    <scope>NUCLEOTIDE SEQUENCE</scope>
    <source>
        <tissue evidence="2">Shoot tissue taken approximately 20 cm above the soil surface</tissue>
    </source>
</reference>
<dbReference type="EMBL" id="GBRH01251310">
    <property type="protein sequence ID" value="JAD46585.1"/>
    <property type="molecule type" value="Transcribed_RNA"/>
</dbReference>
<organism evidence="2">
    <name type="scientific">Arundo donax</name>
    <name type="common">Giant reed</name>
    <name type="synonym">Donax arundinaceus</name>
    <dbReference type="NCBI Taxonomy" id="35708"/>
    <lineage>
        <taxon>Eukaryota</taxon>
        <taxon>Viridiplantae</taxon>
        <taxon>Streptophyta</taxon>
        <taxon>Embryophyta</taxon>
        <taxon>Tracheophyta</taxon>
        <taxon>Spermatophyta</taxon>
        <taxon>Magnoliopsida</taxon>
        <taxon>Liliopsida</taxon>
        <taxon>Poales</taxon>
        <taxon>Poaceae</taxon>
        <taxon>PACMAD clade</taxon>
        <taxon>Arundinoideae</taxon>
        <taxon>Arundineae</taxon>
        <taxon>Arundo</taxon>
    </lineage>
</organism>
<accession>A0A0A9AC93</accession>
<feature type="compositionally biased region" description="Basic residues" evidence="1">
    <location>
        <begin position="1"/>
        <end position="11"/>
    </location>
</feature>
<dbReference type="AlphaFoldDB" id="A0A0A9AC93"/>